<dbReference type="AlphaFoldDB" id="A0A2T0U6Q1"/>
<organism evidence="1 2">
    <name type="scientific">Arcticibacter pallidicorallinus</name>
    <dbReference type="NCBI Taxonomy" id="1259464"/>
    <lineage>
        <taxon>Bacteria</taxon>
        <taxon>Pseudomonadati</taxon>
        <taxon>Bacteroidota</taxon>
        <taxon>Sphingobacteriia</taxon>
        <taxon>Sphingobacteriales</taxon>
        <taxon>Sphingobacteriaceae</taxon>
        <taxon>Arcticibacter</taxon>
    </lineage>
</organism>
<reference evidence="1 2" key="1">
    <citation type="submission" date="2018-03" db="EMBL/GenBank/DDBJ databases">
        <title>Genomic Encyclopedia of Type Strains, Phase III (KMG-III): the genomes of soil and plant-associated and newly described type strains.</title>
        <authorList>
            <person name="Whitman W."/>
        </authorList>
    </citation>
    <scope>NUCLEOTIDE SEQUENCE [LARGE SCALE GENOMIC DNA]</scope>
    <source>
        <strain evidence="1 2">CGMCC 1.9313</strain>
    </source>
</reference>
<protein>
    <recommendedName>
        <fullName evidence="3">Pectate lyase-like protein</fullName>
    </recommendedName>
</protein>
<gene>
    <name evidence="1" type="ORF">B0I27_10354</name>
</gene>
<sequence>MTSYLLLIANSATLAQTVPLPIISMENGLLAYGSDEEGNQIPDFSYAGYKNSNVGIPVVTKVLKTISPVMGDNTNHINQAILSMARKPKDSYGIRGVLLLEKGRYDVFGVIRVNVDGIIIRGAGSGHNPDSATVIYGRGNSPEKRTIMVAGSGTAKWEKQGEQTNITTEFVPVNGNSFEVESTKGYHVGDVIVIEHPCTEEWLHAIDYGGTAGAASERWKVDEYPIVFKRTIKEIRGNTIVTDVPLYNHLNKKLAQSYIYKIREDIRNNIGIEDLRIEISDWKNRDSDEDHARNALQLKGVEDCWVKNVSTAYFINSGVSLVNANRVTVADCLAEDPVSRIHGGRRYNFSVDDYCSQILFKDCIAKKGRHNYISNGATTVSGIVFLHCVSIDPYASSEGHRKWSMAVLFDNFQDRGHLIGNHIVLGAYNRGSYGTGHGWSLAHSVIWNCDLKRPDGRRGIVICQKPPTAQNYVIGGFGDVNRNVPFPQYPAGHITGINKGIKLLPESLFQQQLKERTGR</sequence>
<dbReference type="Proteomes" id="UP000238034">
    <property type="component" value="Unassembled WGS sequence"/>
</dbReference>
<evidence type="ECO:0000313" key="2">
    <source>
        <dbReference type="Proteomes" id="UP000238034"/>
    </source>
</evidence>
<evidence type="ECO:0000313" key="1">
    <source>
        <dbReference type="EMBL" id="PRY53589.1"/>
    </source>
</evidence>
<comment type="caution">
    <text evidence="1">The sequence shown here is derived from an EMBL/GenBank/DDBJ whole genome shotgun (WGS) entry which is preliminary data.</text>
</comment>
<keyword evidence="2" id="KW-1185">Reference proteome</keyword>
<dbReference type="EMBL" id="PVTH01000003">
    <property type="protein sequence ID" value="PRY53589.1"/>
    <property type="molecule type" value="Genomic_DNA"/>
</dbReference>
<dbReference type="SUPFAM" id="SSF51126">
    <property type="entry name" value="Pectin lyase-like"/>
    <property type="match status" value="1"/>
</dbReference>
<proteinExistence type="predicted"/>
<accession>A0A2T0U6Q1</accession>
<name>A0A2T0U6Q1_9SPHI</name>
<dbReference type="InterPro" id="IPR011050">
    <property type="entry name" value="Pectin_lyase_fold/virulence"/>
</dbReference>
<evidence type="ECO:0008006" key="3">
    <source>
        <dbReference type="Google" id="ProtNLM"/>
    </source>
</evidence>